<dbReference type="AlphaFoldDB" id="A0A512HVF6"/>
<dbReference type="InterPro" id="IPR017517">
    <property type="entry name" value="Maleyloyr_isom"/>
</dbReference>
<reference evidence="2 3" key="1">
    <citation type="submission" date="2019-07" db="EMBL/GenBank/DDBJ databases">
        <title>Whole genome shotgun sequence of Aeromicrobium flavum NBRC 107625.</title>
        <authorList>
            <person name="Hosoyama A."/>
            <person name="Uohara A."/>
            <person name="Ohji S."/>
            <person name="Ichikawa N."/>
        </authorList>
    </citation>
    <scope>NUCLEOTIDE SEQUENCE [LARGE SCALE GENOMIC DNA]</scope>
    <source>
        <strain evidence="2 3">NBRC 107625</strain>
    </source>
</reference>
<dbReference type="OrthoDB" id="5185819at2"/>
<sequence length="196" mass="21488">MTHRIDLEPAGTTLLTILAGVRDEHLDRPTPYHDRTVGELLQHLVTVTRVLRATAEKDFGPLTEVNLHVNDWPGLEDGWRAAIEEQVPQLVQAWREESAWGGTTRGGGLEGPAETAGRITLDELVLHGWDLARATGQDYPIDSIDPEVFAASLEFLEAVEHDEVPEGQPAAGADDDVSVFNRMVALSGRDPQWSPS</sequence>
<evidence type="ECO:0000259" key="1">
    <source>
        <dbReference type="Pfam" id="PF11716"/>
    </source>
</evidence>
<dbReference type="GO" id="GO:0046872">
    <property type="term" value="F:metal ion binding"/>
    <property type="evidence" value="ECO:0007669"/>
    <property type="project" value="InterPro"/>
</dbReference>
<dbReference type="InterPro" id="IPR034660">
    <property type="entry name" value="DinB/YfiT-like"/>
</dbReference>
<dbReference type="NCBIfam" id="TIGR03086">
    <property type="entry name" value="TIGR03086 family metal-binding protein"/>
    <property type="match status" value="1"/>
</dbReference>
<name>A0A512HVF6_9ACTN</name>
<accession>A0A512HVF6</accession>
<keyword evidence="3" id="KW-1185">Reference proteome</keyword>
<organism evidence="2 3">
    <name type="scientific">Aeromicrobium flavum</name>
    <dbReference type="NCBI Taxonomy" id="416568"/>
    <lineage>
        <taxon>Bacteria</taxon>
        <taxon>Bacillati</taxon>
        <taxon>Actinomycetota</taxon>
        <taxon>Actinomycetes</taxon>
        <taxon>Propionibacteriales</taxon>
        <taxon>Nocardioidaceae</taxon>
        <taxon>Aeromicrobium</taxon>
    </lineage>
</organism>
<gene>
    <name evidence="2" type="ORF">AFL01nite_17420</name>
</gene>
<evidence type="ECO:0000313" key="2">
    <source>
        <dbReference type="EMBL" id="GEO89415.1"/>
    </source>
</evidence>
<dbReference type="Pfam" id="PF11716">
    <property type="entry name" value="MDMPI_N"/>
    <property type="match status" value="1"/>
</dbReference>
<dbReference type="EMBL" id="BJZQ01000007">
    <property type="protein sequence ID" value="GEO89415.1"/>
    <property type="molecule type" value="Genomic_DNA"/>
</dbReference>
<dbReference type="RefSeq" id="WP_146827293.1">
    <property type="nucleotide sequence ID" value="NZ_BAAAYQ010000001.1"/>
</dbReference>
<protein>
    <submittedName>
        <fullName evidence="2">TIGR03086 family protein</fullName>
    </submittedName>
</protein>
<dbReference type="Proteomes" id="UP000321769">
    <property type="component" value="Unassembled WGS sequence"/>
</dbReference>
<dbReference type="InterPro" id="IPR017520">
    <property type="entry name" value="CHP03086"/>
</dbReference>
<dbReference type="SUPFAM" id="SSF109854">
    <property type="entry name" value="DinB/YfiT-like putative metalloenzymes"/>
    <property type="match status" value="1"/>
</dbReference>
<evidence type="ECO:0000313" key="3">
    <source>
        <dbReference type="Proteomes" id="UP000321769"/>
    </source>
</evidence>
<dbReference type="Gene3D" id="1.20.120.450">
    <property type="entry name" value="dinb family like domain"/>
    <property type="match status" value="1"/>
</dbReference>
<feature type="domain" description="Mycothiol-dependent maleylpyruvate isomerase metal-binding" evidence="1">
    <location>
        <begin position="8"/>
        <end position="132"/>
    </location>
</feature>
<dbReference type="NCBIfam" id="TIGR03083">
    <property type="entry name" value="maleylpyruvate isomerase family mycothiol-dependent enzyme"/>
    <property type="match status" value="1"/>
</dbReference>
<dbReference type="InterPro" id="IPR024344">
    <property type="entry name" value="MDMPI_metal-binding"/>
</dbReference>
<comment type="caution">
    <text evidence="2">The sequence shown here is derived from an EMBL/GenBank/DDBJ whole genome shotgun (WGS) entry which is preliminary data.</text>
</comment>
<proteinExistence type="predicted"/>